<dbReference type="GO" id="GO:0034657">
    <property type="term" value="C:GID complex"/>
    <property type="evidence" value="ECO:0007669"/>
    <property type="project" value="TreeGrafter"/>
</dbReference>
<dbReference type="GO" id="GO:0005634">
    <property type="term" value="C:nucleus"/>
    <property type="evidence" value="ECO:0007669"/>
    <property type="project" value="TreeGrafter"/>
</dbReference>
<dbReference type="CDD" id="cd16659">
    <property type="entry name" value="RING-Ubox_Emp"/>
    <property type="match status" value="1"/>
</dbReference>
<feature type="domain" description="CTLH" evidence="7">
    <location>
        <begin position="166"/>
        <end position="205"/>
    </location>
</feature>
<dbReference type="GO" id="GO:0005737">
    <property type="term" value="C:cytoplasm"/>
    <property type="evidence" value="ECO:0007669"/>
    <property type="project" value="UniProtKB-SubCell"/>
</dbReference>
<reference evidence="9 10" key="1">
    <citation type="submission" date="2024-03" db="EMBL/GenBank/DDBJ databases">
        <title>The Acrasis kona genome and developmental transcriptomes reveal deep origins of eukaryotic multicellular pathways.</title>
        <authorList>
            <person name="Sheikh S."/>
            <person name="Fu C.-J."/>
            <person name="Brown M.W."/>
            <person name="Baldauf S.L."/>
        </authorList>
    </citation>
    <scope>NUCLEOTIDE SEQUENCE [LARGE SCALE GENOMIC DNA]</scope>
    <source>
        <strain evidence="9 10">ATCC MYA-3509</strain>
    </source>
</reference>
<dbReference type="SMART" id="SM00757">
    <property type="entry name" value="CRA"/>
    <property type="match status" value="1"/>
</dbReference>
<evidence type="ECO:0000256" key="3">
    <source>
        <dbReference type="ARBA" id="ARBA00022723"/>
    </source>
</evidence>
<sequence length="394" mass="45108">MSNRAKYGSVRDLEHPLLKVPFEQLNLTFRSSQKAVDKDLSVVQRAVKDLSKKKPKEAGELIGKVVSRLRGVKRKLEETNAEEVKQLSIIRCRIDHLDSASEGQGEKRYSHVRLNRILVDYMLREGYYDSANKMAETTNIQNLVDVEVFIKSKNVLDGLRGHTCTAALQWCVDNKSKLKKSNSTLEFQLRLQEFLELVRSQKKHEAIDYARKYLTAKKPEEERNEAIDASNMALVQRSMAALAFGPGTSLSPYRELFQDERWAELEEMFKKDFYLLYSLTTKPLLTITLQAGLSALKTPLAYQEDHYNVNDPLCDKTFQDISNDLPYATHNHSKLVCRISNQVMDDRNPAMVLPNGNVYSMKGLESICVDNKVTDPRTKETFAWSGLRKSFIMN</sequence>
<dbReference type="PROSITE" id="PS50896">
    <property type="entry name" value="LISH"/>
    <property type="match status" value="1"/>
</dbReference>
<feature type="zinc finger region" description="RING-Gid-type" evidence="6">
    <location>
        <begin position="309"/>
        <end position="378"/>
    </location>
</feature>
<dbReference type="PROSITE" id="PS50897">
    <property type="entry name" value="CTLH"/>
    <property type="match status" value="1"/>
</dbReference>
<dbReference type="InterPro" id="IPR006595">
    <property type="entry name" value="CTLH_C"/>
</dbReference>
<keyword evidence="5" id="KW-0862">Zinc</keyword>
<dbReference type="Proteomes" id="UP001431209">
    <property type="component" value="Unassembled WGS sequence"/>
</dbReference>
<keyword evidence="2" id="KW-0963">Cytoplasm</keyword>
<organism evidence="9 10">
    <name type="scientific">Acrasis kona</name>
    <dbReference type="NCBI Taxonomy" id="1008807"/>
    <lineage>
        <taxon>Eukaryota</taxon>
        <taxon>Discoba</taxon>
        <taxon>Heterolobosea</taxon>
        <taxon>Tetramitia</taxon>
        <taxon>Eutetramitia</taxon>
        <taxon>Acrasidae</taxon>
        <taxon>Acrasis</taxon>
    </lineage>
</organism>
<gene>
    <name evidence="9" type="ORF">AKO1_015579</name>
</gene>
<dbReference type="GO" id="GO:0008270">
    <property type="term" value="F:zinc ion binding"/>
    <property type="evidence" value="ECO:0007669"/>
    <property type="project" value="UniProtKB-KW"/>
</dbReference>
<dbReference type="GO" id="GO:0061630">
    <property type="term" value="F:ubiquitin protein ligase activity"/>
    <property type="evidence" value="ECO:0007669"/>
    <property type="project" value="InterPro"/>
</dbReference>
<dbReference type="PROSITE" id="PS51867">
    <property type="entry name" value="ZF_RING_GID"/>
    <property type="match status" value="1"/>
</dbReference>
<name>A0AAW2ZGC1_9EUKA</name>
<dbReference type="InterPro" id="IPR024964">
    <property type="entry name" value="CTLH/CRA"/>
</dbReference>
<dbReference type="PANTHER" id="PTHR12170">
    <property type="entry name" value="MACROPHAGE ERYTHROBLAST ATTACHER-RELATED"/>
    <property type="match status" value="1"/>
</dbReference>
<keyword evidence="10" id="KW-1185">Reference proteome</keyword>
<keyword evidence="3" id="KW-0479">Metal-binding</keyword>
<feature type="domain" description="RING-Gid-type" evidence="8">
    <location>
        <begin position="309"/>
        <end position="378"/>
    </location>
</feature>
<evidence type="ECO:0000259" key="7">
    <source>
        <dbReference type="PROSITE" id="PS50897"/>
    </source>
</evidence>
<evidence type="ECO:0000256" key="5">
    <source>
        <dbReference type="ARBA" id="ARBA00022833"/>
    </source>
</evidence>
<dbReference type="AlphaFoldDB" id="A0AAW2ZGC1"/>
<comment type="caution">
    <text evidence="9">The sequence shown here is derived from an EMBL/GenBank/DDBJ whole genome shotgun (WGS) entry which is preliminary data.</text>
</comment>
<dbReference type="EMBL" id="JAOPGA020001436">
    <property type="protein sequence ID" value="KAL0488404.1"/>
    <property type="molecule type" value="Genomic_DNA"/>
</dbReference>
<dbReference type="InterPro" id="IPR013144">
    <property type="entry name" value="CRA_dom"/>
</dbReference>
<dbReference type="InterPro" id="IPR044063">
    <property type="entry name" value="ZF_RING_GID"/>
</dbReference>
<evidence type="ECO:0008006" key="11">
    <source>
        <dbReference type="Google" id="ProtNLM"/>
    </source>
</evidence>
<dbReference type="InterPro" id="IPR045098">
    <property type="entry name" value="Fyv10_fam"/>
</dbReference>
<dbReference type="SMART" id="SM00667">
    <property type="entry name" value="LisH"/>
    <property type="match status" value="1"/>
</dbReference>
<evidence type="ECO:0000256" key="1">
    <source>
        <dbReference type="ARBA" id="ARBA00004496"/>
    </source>
</evidence>
<evidence type="ECO:0000256" key="6">
    <source>
        <dbReference type="PROSITE-ProRule" id="PRU01215"/>
    </source>
</evidence>
<dbReference type="GO" id="GO:0043161">
    <property type="term" value="P:proteasome-mediated ubiquitin-dependent protein catabolic process"/>
    <property type="evidence" value="ECO:0007669"/>
    <property type="project" value="InterPro"/>
</dbReference>
<evidence type="ECO:0000313" key="9">
    <source>
        <dbReference type="EMBL" id="KAL0488404.1"/>
    </source>
</evidence>
<proteinExistence type="predicted"/>
<dbReference type="SMART" id="SM00668">
    <property type="entry name" value="CTLH"/>
    <property type="match status" value="1"/>
</dbReference>
<dbReference type="Pfam" id="PF10607">
    <property type="entry name" value="CTLH"/>
    <property type="match status" value="1"/>
</dbReference>
<protein>
    <recommendedName>
        <fullName evidence="11">Macrophage erythroblast attacher</fullName>
    </recommendedName>
</protein>
<evidence type="ECO:0000256" key="2">
    <source>
        <dbReference type="ARBA" id="ARBA00022490"/>
    </source>
</evidence>
<evidence type="ECO:0000256" key="4">
    <source>
        <dbReference type="ARBA" id="ARBA00022771"/>
    </source>
</evidence>
<comment type="subcellular location">
    <subcellularLocation>
        <location evidence="1">Cytoplasm</location>
    </subcellularLocation>
</comment>
<dbReference type="InterPro" id="IPR006594">
    <property type="entry name" value="LisH"/>
</dbReference>
<evidence type="ECO:0000313" key="10">
    <source>
        <dbReference type="Proteomes" id="UP001431209"/>
    </source>
</evidence>
<accession>A0AAW2ZGC1</accession>
<dbReference type="PANTHER" id="PTHR12170:SF2">
    <property type="entry name" value="E3 UBIQUITIN-PROTEIN TRANSFERASE MAEA"/>
    <property type="match status" value="1"/>
</dbReference>
<evidence type="ECO:0000259" key="8">
    <source>
        <dbReference type="PROSITE" id="PS51867"/>
    </source>
</evidence>
<keyword evidence="4 6" id="KW-0863">Zinc-finger</keyword>